<dbReference type="GO" id="GO:0005886">
    <property type="term" value="C:plasma membrane"/>
    <property type="evidence" value="ECO:0007669"/>
    <property type="project" value="TreeGrafter"/>
</dbReference>
<sequence length="234" mass="26387">MARIAKGSEAMKLKTEVSQAICSNAGVSMLKRCITHSNSGKKPQLLRTSMNLIARLRLRQLCPADLEKDHGGGNISGAQGNKEAQCPYIFWKERMKNKFWYFEFGTSETFSATCKKLHESVEIECDGIQLDLINISLEGIAILNIPSMHGGSNLWGETKKRRSHRRTEKKRSDKRTTVTDAKELKFVCQGSENSEEEEAAAEELWFIKALKHLSKGFTSSHIMPNIETLHGYRP</sequence>
<keyword evidence="2" id="KW-0547">Nucleotide-binding</keyword>
<gene>
    <name evidence="7" type="ORF">Anapl_02782</name>
</gene>
<feature type="domain" description="Diacylglycerol kinase accessory" evidence="6">
    <location>
        <begin position="88"/>
        <end position="199"/>
    </location>
</feature>
<evidence type="ECO:0000256" key="4">
    <source>
        <dbReference type="ARBA" id="ARBA00022840"/>
    </source>
</evidence>
<evidence type="ECO:0000313" key="7">
    <source>
        <dbReference type="EMBL" id="EOB04623.1"/>
    </source>
</evidence>
<dbReference type="SMART" id="SM00045">
    <property type="entry name" value="DAGKa"/>
    <property type="match status" value="1"/>
</dbReference>
<dbReference type="InterPro" id="IPR000756">
    <property type="entry name" value="Diacylglycerol_kin_accessory"/>
</dbReference>
<dbReference type="GO" id="GO:0005524">
    <property type="term" value="F:ATP binding"/>
    <property type="evidence" value="ECO:0007669"/>
    <property type="project" value="UniProtKB-KW"/>
</dbReference>
<keyword evidence="1" id="KW-0808">Transferase</keyword>
<evidence type="ECO:0000256" key="3">
    <source>
        <dbReference type="ARBA" id="ARBA00022777"/>
    </source>
</evidence>
<dbReference type="EMBL" id="KB742773">
    <property type="protein sequence ID" value="EOB04623.1"/>
    <property type="molecule type" value="Genomic_DNA"/>
</dbReference>
<feature type="region of interest" description="Disordered" evidence="5">
    <location>
        <begin position="154"/>
        <end position="177"/>
    </location>
</feature>
<dbReference type="PANTHER" id="PTHR11255">
    <property type="entry name" value="DIACYLGLYCEROL KINASE"/>
    <property type="match status" value="1"/>
</dbReference>
<evidence type="ECO:0000256" key="5">
    <source>
        <dbReference type="SAM" id="MobiDB-lite"/>
    </source>
</evidence>
<dbReference type="GO" id="GO:0007200">
    <property type="term" value="P:phospholipase C-activating G protein-coupled receptor signaling pathway"/>
    <property type="evidence" value="ECO:0007669"/>
    <property type="project" value="InterPro"/>
</dbReference>
<keyword evidence="8" id="KW-1185">Reference proteome</keyword>
<evidence type="ECO:0000259" key="6">
    <source>
        <dbReference type="SMART" id="SM00045"/>
    </source>
</evidence>
<protein>
    <submittedName>
        <fullName evidence="7">Diacylglycerol kinase beta</fullName>
    </submittedName>
</protein>
<organism evidence="7 8">
    <name type="scientific">Anas platyrhynchos</name>
    <name type="common">Mallard</name>
    <name type="synonym">Anas boschas</name>
    <dbReference type="NCBI Taxonomy" id="8839"/>
    <lineage>
        <taxon>Eukaryota</taxon>
        <taxon>Metazoa</taxon>
        <taxon>Chordata</taxon>
        <taxon>Craniata</taxon>
        <taxon>Vertebrata</taxon>
        <taxon>Euteleostomi</taxon>
        <taxon>Archelosauria</taxon>
        <taxon>Archosauria</taxon>
        <taxon>Dinosauria</taxon>
        <taxon>Saurischia</taxon>
        <taxon>Theropoda</taxon>
        <taxon>Coelurosauria</taxon>
        <taxon>Aves</taxon>
        <taxon>Neognathae</taxon>
        <taxon>Galloanserae</taxon>
        <taxon>Anseriformes</taxon>
        <taxon>Anatidae</taxon>
        <taxon>Anatinae</taxon>
        <taxon>Anas</taxon>
    </lineage>
</organism>
<feature type="compositionally biased region" description="Basic residues" evidence="5">
    <location>
        <begin position="159"/>
        <end position="169"/>
    </location>
</feature>
<dbReference type="PANTHER" id="PTHR11255:SF32">
    <property type="entry name" value="DIACYLGLYCEROL KINASE BETA"/>
    <property type="match status" value="1"/>
</dbReference>
<keyword evidence="3 7" id="KW-0418">Kinase</keyword>
<evidence type="ECO:0000256" key="2">
    <source>
        <dbReference type="ARBA" id="ARBA00022741"/>
    </source>
</evidence>
<proteinExistence type="predicted"/>
<dbReference type="GO" id="GO:0004143">
    <property type="term" value="F:ATP-dependent diacylglycerol kinase activity"/>
    <property type="evidence" value="ECO:0007669"/>
    <property type="project" value="InterPro"/>
</dbReference>
<accession>R0LVV9</accession>
<reference evidence="8" key="1">
    <citation type="journal article" date="2013" name="Nat. Genet.">
        <title>The duck genome and transcriptome provide insight into an avian influenza virus reservoir species.</title>
        <authorList>
            <person name="Huang Y."/>
            <person name="Li Y."/>
            <person name="Burt D.W."/>
            <person name="Chen H."/>
            <person name="Zhang Y."/>
            <person name="Qian W."/>
            <person name="Kim H."/>
            <person name="Gan S."/>
            <person name="Zhao Y."/>
            <person name="Li J."/>
            <person name="Yi K."/>
            <person name="Feng H."/>
            <person name="Zhu P."/>
            <person name="Li B."/>
            <person name="Liu Q."/>
            <person name="Fairley S."/>
            <person name="Magor K.E."/>
            <person name="Du Z."/>
            <person name="Hu X."/>
            <person name="Goodman L."/>
            <person name="Tafer H."/>
            <person name="Vignal A."/>
            <person name="Lee T."/>
            <person name="Kim K.W."/>
            <person name="Sheng Z."/>
            <person name="An Y."/>
            <person name="Searle S."/>
            <person name="Herrero J."/>
            <person name="Groenen M.A."/>
            <person name="Crooijmans R.P."/>
            <person name="Faraut T."/>
            <person name="Cai Q."/>
            <person name="Webster R.G."/>
            <person name="Aldridge J.R."/>
            <person name="Warren W.C."/>
            <person name="Bartschat S."/>
            <person name="Kehr S."/>
            <person name="Marz M."/>
            <person name="Stadler P.F."/>
            <person name="Smith J."/>
            <person name="Kraus R.H."/>
            <person name="Zhao Y."/>
            <person name="Ren L."/>
            <person name="Fei J."/>
            <person name="Morisson M."/>
            <person name="Kaiser P."/>
            <person name="Griffin D.K."/>
            <person name="Rao M."/>
            <person name="Pitel F."/>
            <person name="Wang J."/>
            <person name="Li N."/>
        </authorList>
    </citation>
    <scope>NUCLEOTIDE SEQUENCE [LARGE SCALE GENOMIC DNA]</scope>
</reference>
<dbReference type="Pfam" id="PF00609">
    <property type="entry name" value="DAGK_acc"/>
    <property type="match status" value="1"/>
</dbReference>
<evidence type="ECO:0000313" key="8">
    <source>
        <dbReference type="Proteomes" id="UP000296049"/>
    </source>
</evidence>
<name>R0LVV9_ANAPL</name>
<evidence type="ECO:0000256" key="1">
    <source>
        <dbReference type="ARBA" id="ARBA00022679"/>
    </source>
</evidence>
<dbReference type="InterPro" id="IPR037607">
    <property type="entry name" value="DGK"/>
</dbReference>
<keyword evidence="4" id="KW-0067">ATP-binding</keyword>
<dbReference type="AlphaFoldDB" id="R0LVV9"/>
<dbReference type="Proteomes" id="UP000296049">
    <property type="component" value="Unassembled WGS sequence"/>
</dbReference>